<evidence type="ECO:0000256" key="1">
    <source>
        <dbReference type="SAM" id="Phobius"/>
    </source>
</evidence>
<feature type="transmembrane region" description="Helical" evidence="1">
    <location>
        <begin position="305"/>
        <end position="325"/>
    </location>
</feature>
<keyword evidence="1" id="KW-1133">Transmembrane helix</keyword>
<dbReference type="Proteomes" id="UP000554766">
    <property type="component" value="Unassembled WGS sequence"/>
</dbReference>
<feature type="transmembrane region" description="Helical" evidence="1">
    <location>
        <begin position="93"/>
        <end position="111"/>
    </location>
</feature>
<feature type="transmembrane region" description="Helical" evidence="1">
    <location>
        <begin position="146"/>
        <end position="163"/>
    </location>
</feature>
<dbReference type="InterPro" id="IPR036259">
    <property type="entry name" value="MFS_trans_sf"/>
</dbReference>
<dbReference type="InterPro" id="IPR011701">
    <property type="entry name" value="MFS"/>
</dbReference>
<organism evidence="2 3">
    <name type="scientific">Pyrobaculum arsenaticum</name>
    <dbReference type="NCBI Taxonomy" id="121277"/>
    <lineage>
        <taxon>Archaea</taxon>
        <taxon>Thermoproteota</taxon>
        <taxon>Thermoprotei</taxon>
        <taxon>Thermoproteales</taxon>
        <taxon>Thermoproteaceae</taxon>
        <taxon>Pyrobaculum</taxon>
    </lineage>
</organism>
<dbReference type="RefSeq" id="WP_011900985.1">
    <property type="nucleotide sequence ID" value="NZ_JAAVJF010000002.1"/>
</dbReference>
<accession>A0A7L4P9R5</accession>
<dbReference type="SUPFAM" id="SSF103473">
    <property type="entry name" value="MFS general substrate transporter"/>
    <property type="match status" value="1"/>
</dbReference>
<feature type="transmembrane region" description="Helical" evidence="1">
    <location>
        <begin position="123"/>
        <end position="140"/>
    </location>
</feature>
<keyword evidence="3" id="KW-1185">Reference proteome</keyword>
<name>A0A7L4P9R5_9CREN</name>
<evidence type="ECO:0000313" key="3">
    <source>
        <dbReference type="Proteomes" id="UP000554766"/>
    </source>
</evidence>
<sequence length="354" mass="36541">MINLATLLFFTANGIAVVAIPPYLRDLGVRSESVIGAIVSTAFFVSIIMRPVSGVLGDRIGYITLMRAGVASAVAAQAMYLVGDPFWVQVGRLFHGLAIATFLPMSVAASVAEGPKAMAARSLAVGVGNVLGPLLGSALYDIGGARLSFITALGLHASNFALVRGGDKTRSPGEPGTGIERRVFLFMALLSLYGAAYMGISTFIPVKLRDNNLPIAYWGLFSSSAALVSLLPRAFLLKKGLVTPTTAGAATAVAALGMAAATFADGPLLFVAAGAIYGLGQGAVVVTYQILALAGSKRAGVSSSVYTMGWDVGSIIGPVLGGWLVENFGLAALHYTPLLLAANVAVLFLYARRK</sequence>
<feature type="transmembrane region" description="Helical" evidence="1">
    <location>
        <begin position="216"/>
        <end position="235"/>
    </location>
</feature>
<dbReference type="Gene3D" id="1.20.1250.20">
    <property type="entry name" value="MFS general substrate transporter like domains"/>
    <property type="match status" value="1"/>
</dbReference>
<feature type="transmembrane region" description="Helical" evidence="1">
    <location>
        <begin position="60"/>
        <end position="81"/>
    </location>
</feature>
<evidence type="ECO:0000313" key="2">
    <source>
        <dbReference type="EMBL" id="NYR15197.1"/>
    </source>
</evidence>
<dbReference type="EMBL" id="JAAVJF010000002">
    <property type="protein sequence ID" value="NYR15197.1"/>
    <property type="molecule type" value="Genomic_DNA"/>
</dbReference>
<keyword evidence="1" id="KW-0812">Transmembrane</keyword>
<feature type="transmembrane region" description="Helical" evidence="1">
    <location>
        <begin position="183"/>
        <end position="204"/>
    </location>
</feature>
<dbReference type="OMA" id="YTMFFDL"/>
<comment type="caution">
    <text evidence="2">The sequence shown here is derived from an EMBL/GenBank/DDBJ whole genome shotgun (WGS) entry which is preliminary data.</text>
</comment>
<proteinExistence type="predicted"/>
<feature type="transmembrane region" description="Helical" evidence="1">
    <location>
        <begin position="247"/>
        <end position="264"/>
    </location>
</feature>
<keyword evidence="1" id="KW-0472">Membrane</keyword>
<feature type="transmembrane region" description="Helical" evidence="1">
    <location>
        <begin position="29"/>
        <end position="48"/>
    </location>
</feature>
<dbReference type="GeneID" id="5054083"/>
<dbReference type="GO" id="GO:0022857">
    <property type="term" value="F:transmembrane transporter activity"/>
    <property type="evidence" value="ECO:0007669"/>
    <property type="project" value="InterPro"/>
</dbReference>
<dbReference type="Pfam" id="PF07690">
    <property type="entry name" value="MFS_1"/>
    <property type="match status" value="1"/>
</dbReference>
<feature type="transmembrane region" description="Helical" evidence="1">
    <location>
        <begin position="270"/>
        <end position="293"/>
    </location>
</feature>
<protein>
    <submittedName>
        <fullName evidence="2">MFS transporter</fullName>
    </submittedName>
</protein>
<dbReference type="PANTHER" id="PTHR23531:SF1">
    <property type="entry name" value="QUINOLENE RESISTANCE PROTEIN NORA"/>
    <property type="match status" value="1"/>
</dbReference>
<dbReference type="InterPro" id="IPR052714">
    <property type="entry name" value="MFS_Exporter"/>
</dbReference>
<dbReference type="AlphaFoldDB" id="A0A7L4P9R5"/>
<reference evidence="2 3" key="1">
    <citation type="journal article" date="2020" name="Nat. Commun.">
        <title>The structures of two archaeal type IV pili illuminate evolutionary relationships.</title>
        <authorList>
            <person name="Wang F."/>
            <person name="Baquero D.P."/>
            <person name="Su Z."/>
            <person name="Beltran L.C."/>
            <person name="Prangishvili D."/>
            <person name="Krupovic M."/>
            <person name="Egelman E.H."/>
        </authorList>
    </citation>
    <scope>NUCLEOTIDE SEQUENCE [LARGE SCALE GENOMIC DNA]</scope>
    <source>
        <strain evidence="2 3">2GA</strain>
    </source>
</reference>
<gene>
    <name evidence="2" type="ORF">HC235_04365</name>
</gene>
<feature type="transmembrane region" description="Helical" evidence="1">
    <location>
        <begin position="331"/>
        <end position="351"/>
    </location>
</feature>
<dbReference type="PANTHER" id="PTHR23531">
    <property type="entry name" value="QUINOLENE RESISTANCE PROTEIN NORA"/>
    <property type="match status" value="1"/>
</dbReference>